<evidence type="ECO:0000256" key="1">
    <source>
        <dbReference type="SAM" id="MobiDB-lite"/>
    </source>
</evidence>
<name>A0A7V8KRR7_9BIFI</name>
<gene>
    <name evidence="2" type="ORF">BPULL_1791</name>
</gene>
<feature type="region of interest" description="Disordered" evidence="1">
    <location>
        <begin position="113"/>
        <end position="136"/>
    </location>
</feature>
<dbReference type="EMBL" id="JGZJ01000002">
    <property type="protein sequence ID" value="KFI84034.1"/>
    <property type="molecule type" value="Genomic_DNA"/>
</dbReference>
<protein>
    <submittedName>
        <fullName evidence="2">Uncharacterized protein</fullName>
    </submittedName>
</protein>
<evidence type="ECO:0000313" key="3">
    <source>
        <dbReference type="Proteomes" id="UP000029109"/>
    </source>
</evidence>
<organism evidence="2 3">
    <name type="scientific">Bifidobacterium pullorum</name>
    <dbReference type="NCBI Taxonomy" id="78448"/>
    <lineage>
        <taxon>Bacteria</taxon>
        <taxon>Bacillati</taxon>
        <taxon>Actinomycetota</taxon>
        <taxon>Actinomycetes</taxon>
        <taxon>Bifidobacteriales</taxon>
        <taxon>Bifidobacteriaceae</taxon>
        <taxon>Bifidobacterium</taxon>
    </lineage>
</organism>
<proteinExistence type="predicted"/>
<sequence>MSGTDGLDEDRPLPIGQVVRVCAPLFSHQIQRPLENRQLDLRLPFLPADPLQLGAHTVALGNQPVQIRRVGIRRAIIPLPRLVWCHWIVLRYRLVQQLTLPVSHDRRLHAHLGRDLPRRHTARDQPRHRHTPDPVRHRAALDRALPGRQLVDPRRQHLTAGIPHLAYGPAQTPAMRQVMLHRRAPLTIRVPRIMLATTGGDPRAPFLQPVAMPHAQRLLAGIPQLPDHVRRAVLVPLVQLRRAPALFLRIPRHDDDSSRSRSPTFRHHLGVVMLFSAVWAAGFPHDGHRSLSG</sequence>
<dbReference type="AlphaFoldDB" id="A0A7V8KRR7"/>
<dbReference type="Proteomes" id="UP000029109">
    <property type="component" value="Unassembled WGS sequence"/>
</dbReference>
<comment type="caution">
    <text evidence="2">The sequence shown here is derived from an EMBL/GenBank/DDBJ whole genome shotgun (WGS) entry which is preliminary data.</text>
</comment>
<evidence type="ECO:0000313" key="2">
    <source>
        <dbReference type="EMBL" id="KFI84034.1"/>
    </source>
</evidence>
<accession>A0A7V8KRR7</accession>
<reference evidence="2 3" key="1">
    <citation type="submission" date="2014-03" db="EMBL/GenBank/DDBJ databases">
        <title>Genomics of Bifidobacteria.</title>
        <authorList>
            <person name="Ventura M."/>
            <person name="Milani C."/>
            <person name="Lugli G.A."/>
        </authorList>
    </citation>
    <scope>NUCLEOTIDE SEQUENCE [LARGE SCALE GENOMIC DNA]</scope>
    <source>
        <strain evidence="2 3">LMG 21816</strain>
    </source>
</reference>